<accession>A0A9Q0X6V0</accession>
<organism evidence="1 2">
    <name type="scientific">Phrynocephalus forsythii</name>
    <dbReference type="NCBI Taxonomy" id="171643"/>
    <lineage>
        <taxon>Eukaryota</taxon>
        <taxon>Metazoa</taxon>
        <taxon>Chordata</taxon>
        <taxon>Craniata</taxon>
        <taxon>Vertebrata</taxon>
        <taxon>Euteleostomi</taxon>
        <taxon>Lepidosauria</taxon>
        <taxon>Squamata</taxon>
        <taxon>Bifurcata</taxon>
        <taxon>Unidentata</taxon>
        <taxon>Episquamata</taxon>
        <taxon>Toxicofera</taxon>
        <taxon>Iguania</taxon>
        <taxon>Acrodonta</taxon>
        <taxon>Agamidae</taxon>
        <taxon>Agaminae</taxon>
        <taxon>Phrynocephalus</taxon>
    </lineage>
</organism>
<evidence type="ECO:0000313" key="1">
    <source>
        <dbReference type="EMBL" id="KAJ7303978.1"/>
    </source>
</evidence>
<protein>
    <recommendedName>
        <fullName evidence="3">Apolipoprotein A-I</fullName>
    </recommendedName>
</protein>
<dbReference type="SUPFAM" id="SSF47162">
    <property type="entry name" value="Apolipoprotein"/>
    <property type="match status" value="1"/>
</dbReference>
<dbReference type="Gene3D" id="1.20.120.20">
    <property type="entry name" value="Apolipoprotein"/>
    <property type="match status" value="1"/>
</dbReference>
<dbReference type="Proteomes" id="UP001142489">
    <property type="component" value="Unassembled WGS sequence"/>
</dbReference>
<dbReference type="EMBL" id="JAPFRF010000023">
    <property type="protein sequence ID" value="KAJ7303978.1"/>
    <property type="molecule type" value="Genomic_DNA"/>
</dbReference>
<proteinExistence type="predicted"/>
<dbReference type="AlphaFoldDB" id="A0A9Q0X6V0"/>
<evidence type="ECO:0000313" key="2">
    <source>
        <dbReference type="Proteomes" id="UP001142489"/>
    </source>
</evidence>
<gene>
    <name evidence="1" type="ORF">JRQ81_011494</name>
</gene>
<dbReference type="OrthoDB" id="9048614at2759"/>
<name>A0A9Q0X6V0_9SAUR</name>
<evidence type="ECO:0008006" key="3">
    <source>
        <dbReference type="Google" id="ProtNLM"/>
    </source>
</evidence>
<comment type="caution">
    <text evidence="1">The sequence shown here is derived from an EMBL/GenBank/DDBJ whole genome shotgun (WGS) entry which is preliminary data.</text>
</comment>
<keyword evidence="2" id="KW-1185">Reference proteome</keyword>
<sequence length="113" mass="13683">MSYYGDPVLERLGRYLKEFEPTFENVLKPLYVEVSTEYENYLDDQLYRYIKNWEDAHPTLRSFADQVMTRFRQGMEALNKNLKPRLKPILEEIEKYKTEFRQWVDTPIIPPNA</sequence>
<reference evidence="1" key="1">
    <citation type="journal article" date="2023" name="DNA Res.">
        <title>Chromosome-level genome assembly of Phrynocephalus forsythii using third-generation DNA sequencing and Hi-C analysis.</title>
        <authorList>
            <person name="Qi Y."/>
            <person name="Zhao W."/>
            <person name="Zhao Y."/>
            <person name="Niu C."/>
            <person name="Cao S."/>
            <person name="Zhang Y."/>
        </authorList>
    </citation>
    <scope>NUCLEOTIDE SEQUENCE</scope>
    <source>
        <tissue evidence="1">Muscle</tissue>
    </source>
</reference>